<dbReference type="Pfam" id="PF13966">
    <property type="entry name" value="zf-RVT"/>
    <property type="match status" value="1"/>
</dbReference>
<organism evidence="3 4">
    <name type="scientific">Paspalum notatum var. saurae</name>
    <dbReference type="NCBI Taxonomy" id="547442"/>
    <lineage>
        <taxon>Eukaryota</taxon>
        <taxon>Viridiplantae</taxon>
        <taxon>Streptophyta</taxon>
        <taxon>Embryophyta</taxon>
        <taxon>Tracheophyta</taxon>
        <taxon>Spermatophyta</taxon>
        <taxon>Magnoliopsida</taxon>
        <taxon>Liliopsida</taxon>
        <taxon>Poales</taxon>
        <taxon>Poaceae</taxon>
        <taxon>PACMAD clade</taxon>
        <taxon>Panicoideae</taxon>
        <taxon>Andropogonodae</taxon>
        <taxon>Paspaleae</taxon>
        <taxon>Paspalinae</taxon>
        <taxon>Paspalum</taxon>
    </lineage>
</organism>
<keyword evidence="4" id="KW-1185">Reference proteome</keyword>
<keyword evidence="1" id="KW-0812">Transmembrane</keyword>
<evidence type="ECO:0000259" key="2">
    <source>
        <dbReference type="Pfam" id="PF13966"/>
    </source>
</evidence>
<dbReference type="PANTHER" id="PTHR36617">
    <property type="entry name" value="PROTEIN, PUTATIVE-RELATED"/>
    <property type="match status" value="1"/>
</dbReference>
<dbReference type="PANTHER" id="PTHR36617:SF15">
    <property type="entry name" value="REVERSE TRANSCRIPTASE ZINC-BINDING DOMAIN-CONTAINING PROTEIN"/>
    <property type="match status" value="1"/>
</dbReference>
<proteinExistence type="predicted"/>
<dbReference type="EMBL" id="CP144751">
    <property type="protein sequence ID" value="WVZ84990.1"/>
    <property type="molecule type" value="Genomic_DNA"/>
</dbReference>
<evidence type="ECO:0000313" key="4">
    <source>
        <dbReference type="Proteomes" id="UP001341281"/>
    </source>
</evidence>
<keyword evidence="1" id="KW-0472">Membrane</keyword>
<dbReference type="AlphaFoldDB" id="A0AAQ3U445"/>
<dbReference type="Proteomes" id="UP001341281">
    <property type="component" value="Chromosome 07"/>
</dbReference>
<name>A0AAQ3U445_PASNO</name>
<dbReference type="InterPro" id="IPR026960">
    <property type="entry name" value="RVT-Znf"/>
</dbReference>
<evidence type="ECO:0000256" key="1">
    <source>
        <dbReference type="SAM" id="Phobius"/>
    </source>
</evidence>
<keyword evidence="1" id="KW-1133">Transmembrane helix</keyword>
<gene>
    <name evidence="3" type="ORF">U9M48_031955</name>
</gene>
<accession>A0AAQ3U445</accession>
<evidence type="ECO:0000313" key="3">
    <source>
        <dbReference type="EMBL" id="WVZ84990.1"/>
    </source>
</evidence>
<feature type="transmembrane region" description="Helical" evidence="1">
    <location>
        <begin position="218"/>
        <end position="238"/>
    </location>
</feature>
<protein>
    <recommendedName>
        <fullName evidence="2">Reverse transcriptase zinc-binding domain-containing protein</fullName>
    </recommendedName>
</protein>
<feature type="domain" description="Reverse transcriptase zinc-binding" evidence="2">
    <location>
        <begin position="106"/>
        <end position="192"/>
    </location>
</feature>
<reference evidence="3 4" key="1">
    <citation type="submission" date="2024-02" db="EMBL/GenBank/DDBJ databases">
        <title>High-quality chromosome-scale genome assembly of Pensacola bahiagrass (Paspalum notatum Flugge var. saurae).</title>
        <authorList>
            <person name="Vega J.M."/>
            <person name="Podio M."/>
            <person name="Orjuela J."/>
            <person name="Siena L.A."/>
            <person name="Pessino S.C."/>
            <person name="Combes M.C."/>
            <person name="Mariac C."/>
            <person name="Albertini E."/>
            <person name="Pupilli F."/>
            <person name="Ortiz J.P.A."/>
            <person name="Leblanc O."/>
        </authorList>
    </citation>
    <scope>NUCLEOTIDE SEQUENCE [LARGE SCALE GENOMIC DNA]</scope>
    <source>
        <strain evidence="3">R1</strain>
        <tissue evidence="3">Leaf</tissue>
    </source>
</reference>
<sequence length="277" mass="32272">MATSMSTQRSRRFKLVSRNQLRFWEDITLGNQALKIKYPDLFNIARKKHAFVAEVLSSSPLNISFRKVLVGNKLYEWHSLVASLAHVNLEDGTNIFIWGLHKQGSFTVKSMYRALINNGINVSKEIWGLRIHEIYNSFEDQNLPLVSKERNLLIKDNLARRNWLGNRTFEFCNQSESIQHLFFECIYAKFLWRVASSTIGLMPPNNMSHLFGSWHKQWGSNLASLLLTGVAAFCWALWLTRNDSVHRIDDMKNDIVRISRCLESVAMEFFCFLWMAF</sequence>